<dbReference type="AlphaFoldDB" id="A0A2I0HGZ6"/>
<name>A0A2I0HGZ6_PUNGR</name>
<evidence type="ECO:0000313" key="3">
    <source>
        <dbReference type="Proteomes" id="UP000233551"/>
    </source>
</evidence>
<feature type="non-terminal residue" evidence="2">
    <location>
        <position position="49"/>
    </location>
</feature>
<accession>A0A2I0HGZ6</accession>
<sequence length="49" mass="5376">MASSTACDACARKGGNVRNWMSSLSLIKPMRPNDIEQSPAKHNKAHHVE</sequence>
<protein>
    <submittedName>
        <fullName evidence="2">Uncharacterized protein</fullName>
    </submittedName>
</protein>
<keyword evidence="3" id="KW-1185">Reference proteome</keyword>
<dbReference type="EMBL" id="PGOL01017089">
    <property type="protein sequence ID" value="PKI30969.1"/>
    <property type="molecule type" value="Genomic_DNA"/>
</dbReference>
<comment type="caution">
    <text evidence="2">The sequence shown here is derived from an EMBL/GenBank/DDBJ whole genome shotgun (WGS) entry which is preliminary data.</text>
</comment>
<dbReference type="Proteomes" id="UP000233551">
    <property type="component" value="Unassembled WGS sequence"/>
</dbReference>
<gene>
    <name evidence="2" type="ORF">CRG98_048640</name>
</gene>
<feature type="region of interest" description="Disordered" evidence="1">
    <location>
        <begin position="30"/>
        <end position="49"/>
    </location>
</feature>
<organism evidence="2 3">
    <name type="scientific">Punica granatum</name>
    <name type="common">Pomegranate</name>
    <dbReference type="NCBI Taxonomy" id="22663"/>
    <lineage>
        <taxon>Eukaryota</taxon>
        <taxon>Viridiplantae</taxon>
        <taxon>Streptophyta</taxon>
        <taxon>Embryophyta</taxon>
        <taxon>Tracheophyta</taxon>
        <taxon>Spermatophyta</taxon>
        <taxon>Magnoliopsida</taxon>
        <taxon>eudicotyledons</taxon>
        <taxon>Gunneridae</taxon>
        <taxon>Pentapetalae</taxon>
        <taxon>rosids</taxon>
        <taxon>malvids</taxon>
        <taxon>Myrtales</taxon>
        <taxon>Lythraceae</taxon>
        <taxon>Punica</taxon>
    </lineage>
</organism>
<evidence type="ECO:0000256" key="1">
    <source>
        <dbReference type="SAM" id="MobiDB-lite"/>
    </source>
</evidence>
<evidence type="ECO:0000313" key="2">
    <source>
        <dbReference type="EMBL" id="PKI30969.1"/>
    </source>
</evidence>
<proteinExistence type="predicted"/>
<reference evidence="2 3" key="1">
    <citation type="submission" date="2017-11" db="EMBL/GenBank/DDBJ databases">
        <title>De-novo sequencing of pomegranate (Punica granatum L.) genome.</title>
        <authorList>
            <person name="Akparov Z."/>
            <person name="Amiraslanov A."/>
            <person name="Hajiyeva S."/>
            <person name="Abbasov M."/>
            <person name="Kaur K."/>
            <person name="Hamwieh A."/>
            <person name="Solovyev V."/>
            <person name="Salamov A."/>
            <person name="Braich B."/>
            <person name="Kosarev P."/>
            <person name="Mahmoud A."/>
            <person name="Hajiyev E."/>
            <person name="Babayeva S."/>
            <person name="Izzatullayeva V."/>
            <person name="Mammadov A."/>
            <person name="Mammadov A."/>
            <person name="Sharifova S."/>
            <person name="Ojaghi J."/>
            <person name="Eynullazada K."/>
            <person name="Bayramov B."/>
            <person name="Abdulazimova A."/>
            <person name="Shahmuradov I."/>
        </authorList>
    </citation>
    <scope>NUCLEOTIDE SEQUENCE [LARGE SCALE GENOMIC DNA]</scope>
    <source>
        <strain evidence="3">cv. AG2017</strain>
        <tissue evidence="2">Leaf</tissue>
    </source>
</reference>